<comment type="similarity">
    <text evidence="1">Belongs to the ParA family.</text>
</comment>
<evidence type="ECO:0000259" key="5">
    <source>
        <dbReference type="Pfam" id="PF13614"/>
    </source>
</evidence>
<evidence type="ECO:0000256" key="2">
    <source>
        <dbReference type="ARBA" id="ARBA00049360"/>
    </source>
</evidence>
<dbReference type="InterPro" id="IPR050678">
    <property type="entry name" value="DNA_Partitioning_ATPase"/>
</dbReference>
<dbReference type="PANTHER" id="PTHR13696:SF52">
    <property type="entry name" value="PARA FAMILY PROTEIN CT_582"/>
    <property type="match status" value="1"/>
</dbReference>
<dbReference type="SUPFAM" id="SSF52540">
    <property type="entry name" value="P-loop containing nucleoside triphosphate hydrolases"/>
    <property type="match status" value="1"/>
</dbReference>
<dbReference type="CDD" id="cd02042">
    <property type="entry name" value="ParAB_family"/>
    <property type="match status" value="1"/>
</dbReference>
<proteinExistence type="inferred from homology"/>
<dbReference type="InterPro" id="IPR027417">
    <property type="entry name" value="P-loop_NTPase"/>
</dbReference>
<organism evidence="6">
    <name type="scientific">Eubacterium limosum</name>
    <dbReference type="NCBI Taxonomy" id="1736"/>
    <lineage>
        <taxon>Bacteria</taxon>
        <taxon>Bacillati</taxon>
        <taxon>Bacillota</taxon>
        <taxon>Clostridia</taxon>
        <taxon>Eubacteriales</taxon>
        <taxon>Eubacteriaceae</taxon>
        <taxon>Eubacterium</taxon>
    </lineage>
</organism>
<dbReference type="EMBL" id="CACRTR010000023">
    <property type="protein sequence ID" value="VYU74827.1"/>
    <property type="molecule type" value="Genomic_DNA"/>
</dbReference>
<protein>
    <recommendedName>
        <fullName evidence="4">Sporulation initiation inhibitor protein Soj</fullName>
    </recommendedName>
</protein>
<dbReference type="Pfam" id="PF13614">
    <property type="entry name" value="AAA_31"/>
    <property type="match status" value="1"/>
</dbReference>
<sequence length="270" mass="30041">MKVIAVATAKGGVGKTTTVISLAYELKKAGKKVLIIDNDPQANITSHCGTYNPEEEGYYSLTGLYNIILQNLSDDASQDQPLPPIEEVVIHKNGFDYIGADLKLENAERTMYITSGTDTIMRKVIKAYALNYDYVLIDCRPSLGKLTWNALAVADSIIIILPIENYAFEGMSALLNRVRAVKGDINPRLKIEGVLYTFYQKNYRLTKKLRQEIQEHMSKSIYIFNAKIPTSVKVKEAASLKKAVGEYAPDNPAAIGYAELAKELLLKEKQ</sequence>
<evidence type="ECO:0000256" key="1">
    <source>
        <dbReference type="ARBA" id="ARBA00006976"/>
    </source>
</evidence>
<name>A0A6N3HCS2_EUBLI</name>
<evidence type="ECO:0000313" key="6">
    <source>
        <dbReference type="EMBL" id="VYU74827.1"/>
    </source>
</evidence>
<evidence type="ECO:0000256" key="4">
    <source>
        <dbReference type="ARBA" id="ARBA00071824"/>
    </source>
</evidence>
<gene>
    <name evidence="6" type="primary">parA</name>
    <name evidence="6" type="ORF">ELLFYP34_01173</name>
</gene>
<accession>A0A6N3HCS2</accession>
<reference evidence="6" key="1">
    <citation type="submission" date="2019-11" db="EMBL/GenBank/DDBJ databases">
        <authorList>
            <person name="Feng L."/>
        </authorList>
    </citation>
    <scope>NUCLEOTIDE SEQUENCE</scope>
    <source>
        <strain evidence="6">ElimosumLFYP34</strain>
    </source>
</reference>
<dbReference type="AlphaFoldDB" id="A0A6N3HCS2"/>
<feature type="domain" description="AAA" evidence="5">
    <location>
        <begin position="1"/>
        <end position="191"/>
    </location>
</feature>
<comment type="catalytic activity">
    <reaction evidence="2">
        <text>ATP + H2O = ADP + phosphate + H(+)</text>
        <dbReference type="Rhea" id="RHEA:13065"/>
        <dbReference type="ChEBI" id="CHEBI:15377"/>
        <dbReference type="ChEBI" id="CHEBI:15378"/>
        <dbReference type="ChEBI" id="CHEBI:30616"/>
        <dbReference type="ChEBI" id="CHEBI:43474"/>
        <dbReference type="ChEBI" id="CHEBI:456216"/>
    </reaction>
</comment>
<evidence type="ECO:0000256" key="3">
    <source>
        <dbReference type="ARBA" id="ARBA00062323"/>
    </source>
</evidence>
<dbReference type="PANTHER" id="PTHR13696">
    <property type="entry name" value="P-LOOP CONTAINING NUCLEOSIDE TRIPHOSPHATE HYDROLASE"/>
    <property type="match status" value="1"/>
</dbReference>
<dbReference type="InterPro" id="IPR025669">
    <property type="entry name" value="AAA_dom"/>
</dbReference>
<comment type="subunit">
    <text evidence="3">Dimerizes in the presence of ATP but not ADP; ATP-binding is required for double-stranded (ds)DNA-binding. Interacts with DnaA.</text>
</comment>
<dbReference type="FunFam" id="3.40.50.300:FF:000285">
    <property type="entry name" value="Sporulation initiation inhibitor Soj"/>
    <property type="match status" value="1"/>
</dbReference>
<dbReference type="Gene3D" id="3.40.50.300">
    <property type="entry name" value="P-loop containing nucleotide triphosphate hydrolases"/>
    <property type="match status" value="1"/>
</dbReference>